<dbReference type="PANTHER" id="PTHR11926:SF709">
    <property type="entry name" value="GLYCOSYLTRANSFERASE"/>
    <property type="match status" value="1"/>
</dbReference>
<comment type="similarity">
    <text evidence="1">Belongs to the UDP-glycosyltransferase family.</text>
</comment>
<dbReference type="Gene3D" id="3.40.50.2000">
    <property type="entry name" value="Glycogen Phosphorylase B"/>
    <property type="match status" value="3"/>
</dbReference>
<dbReference type="AlphaFoldDB" id="A0A3L6RDV0"/>
<sequence>MPSSQKPPHVFLVSFPLQGHVNPLLRLGARLAARGLLVTFTTFRHAGLRAPRDDGGACIVAERLRFEYLRRSPEDDDPGRYQDPSDMLRHVADEGPAALAGLIRRQVGVRLPAPATRDALRACVDEVMSGPQAAAFRMRAMAWKEEATASVADGGSSDRNLQAFVEDIRRCHEKRSEGKTFCL</sequence>
<evidence type="ECO:0000256" key="1">
    <source>
        <dbReference type="ARBA" id="ARBA00009995"/>
    </source>
</evidence>
<dbReference type="EMBL" id="PQIB02000009">
    <property type="protein sequence ID" value="RLN00824.1"/>
    <property type="molecule type" value="Genomic_DNA"/>
</dbReference>
<accession>A0A3L6RDV0</accession>
<gene>
    <name evidence="2" type="ORF">C2845_PM06G01490</name>
</gene>
<keyword evidence="3" id="KW-1185">Reference proteome</keyword>
<name>A0A3L6RDV0_PANMI</name>
<evidence type="ECO:0000313" key="2">
    <source>
        <dbReference type="EMBL" id="RLN00824.1"/>
    </source>
</evidence>
<dbReference type="OrthoDB" id="1750150at2759"/>
<protein>
    <submittedName>
        <fullName evidence="2">Cinnamate beta-D-glucosyltransferase-like</fullName>
    </submittedName>
</protein>
<comment type="caution">
    <text evidence="2">The sequence shown here is derived from an EMBL/GenBank/DDBJ whole genome shotgun (WGS) entry which is preliminary data.</text>
</comment>
<dbReference type="GO" id="GO:0080044">
    <property type="term" value="F:quercetin 7-O-glucosyltransferase activity"/>
    <property type="evidence" value="ECO:0007669"/>
    <property type="project" value="TreeGrafter"/>
</dbReference>
<dbReference type="GO" id="GO:0080043">
    <property type="term" value="F:quercetin 3-O-glucosyltransferase activity"/>
    <property type="evidence" value="ECO:0007669"/>
    <property type="project" value="TreeGrafter"/>
</dbReference>
<proteinExistence type="inferred from homology"/>
<dbReference type="SUPFAM" id="SSF53756">
    <property type="entry name" value="UDP-Glycosyltransferase/glycogen phosphorylase"/>
    <property type="match status" value="2"/>
</dbReference>
<dbReference type="Proteomes" id="UP000275267">
    <property type="component" value="Unassembled WGS sequence"/>
</dbReference>
<dbReference type="PANTHER" id="PTHR11926">
    <property type="entry name" value="GLUCOSYL/GLUCURONOSYL TRANSFERASES"/>
    <property type="match status" value="1"/>
</dbReference>
<reference evidence="3" key="1">
    <citation type="journal article" date="2019" name="Nat. Commun.">
        <title>The genome of broomcorn millet.</title>
        <authorList>
            <person name="Zou C."/>
            <person name="Miki D."/>
            <person name="Li D."/>
            <person name="Tang Q."/>
            <person name="Xiao L."/>
            <person name="Rajput S."/>
            <person name="Deng P."/>
            <person name="Jia W."/>
            <person name="Huang R."/>
            <person name="Zhang M."/>
            <person name="Sun Y."/>
            <person name="Hu J."/>
            <person name="Fu X."/>
            <person name="Schnable P.S."/>
            <person name="Li F."/>
            <person name="Zhang H."/>
            <person name="Feng B."/>
            <person name="Zhu X."/>
            <person name="Liu R."/>
            <person name="Schnable J.C."/>
            <person name="Zhu J.-K."/>
            <person name="Zhang H."/>
        </authorList>
    </citation>
    <scope>NUCLEOTIDE SEQUENCE [LARGE SCALE GENOMIC DNA]</scope>
</reference>
<organism evidence="2 3">
    <name type="scientific">Panicum miliaceum</name>
    <name type="common">Proso millet</name>
    <name type="synonym">Broomcorn millet</name>
    <dbReference type="NCBI Taxonomy" id="4540"/>
    <lineage>
        <taxon>Eukaryota</taxon>
        <taxon>Viridiplantae</taxon>
        <taxon>Streptophyta</taxon>
        <taxon>Embryophyta</taxon>
        <taxon>Tracheophyta</taxon>
        <taxon>Spermatophyta</taxon>
        <taxon>Magnoliopsida</taxon>
        <taxon>Liliopsida</taxon>
        <taxon>Poales</taxon>
        <taxon>Poaceae</taxon>
        <taxon>PACMAD clade</taxon>
        <taxon>Panicoideae</taxon>
        <taxon>Panicodae</taxon>
        <taxon>Paniceae</taxon>
        <taxon>Panicinae</taxon>
        <taxon>Panicum</taxon>
        <taxon>Panicum sect. Panicum</taxon>
    </lineage>
</organism>
<evidence type="ECO:0000313" key="3">
    <source>
        <dbReference type="Proteomes" id="UP000275267"/>
    </source>
</evidence>
<dbReference type="STRING" id="4540.A0A3L6RDV0"/>